<dbReference type="Proteomes" id="UP000027265">
    <property type="component" value="Unassembled WGS sequence"/>
</dbReference>
<dbReference type="InParanoid" id="A0A067PP49"/>
<accession>A0A067PP49</accession>
<evidence type="ECO:0000313" key="5">
    <source>
        <dbReference type="EMBL" id="KDQ56549.1"/>
    </source>
</evidence>
<feature type="domain" description="Protein kinase" evidence="4">
    <location>
        <begin position="204"/>
        <end position="478"/>
    </location>
</feature>
<dbReference type="PROSITE" id="PS50011">
    <property type="entry name" value="PROTEIN_KINASE_DOM"/>
    <property type="match status" value="1"/>
</dbReference>
<evidence type="ECO:0000256" key="3">
    <source>
        <dbReference type="SAM" id="MobiDB-lite"/>
    </source>
</evidence>
<organism evidence="5 6">
    <name type="scientific">Jaapia argillacea MUCL 33604</name>
    <dbReference type="NCBI Taxonomy" id="933084"/>
    <lineage>
        <taxon>Eukaryota</taxon>
        <taxon>Fungi</taxon>
        <taxon>Dikarya</taxon>
        <taxon>Basidiomycota</taxon>
        <taxon>Agaricomycotina</taxon>
        <taxon>Agaricomycetes</taxon>
        <taxon>Agaricomycetidae</taxon>
        <taxon>Jaapiales</taxon>
        <taxon>Jaapiaceae</taxon>
        <taxon>Jaapia</taxon>
    </lineage>
</organism>
<evidence type="ECO:0000256" key="2">
    <source>
        <dbReference type="ARBA" id="ARBA00022840"/>
    </source>
</evidence>
<proteinExistence type="predicted"/>
<dbReference type="InterPro" id="IPR008266">
    <property type="entry name" value="Tyr_kinase_AS"/>
</dbReference>
<dbReference type="Pfam" id="PF07714">
    <property type="entry name" value="PK_Tyr_Ser-Thr"/>
    <property type="match status" value="1"/>
</dbReference>
<dbReference type="EMBL" id="KL197721">
    <property type="protein sequence ID" value="KDQ56549.1"/>
    <property type="molecule type" value="Genomic_DNA"/>
</dbReference>
<dbReference type="GO" id="GO:0005524">
    <property type="term" value="F:ATP binding"/>
    <property type="evidence" value="ECO:0007669"/>
    <property type="project" value="UniProtKB-KW"/>
</dbReference>
<keyword evidence="6" id="KW-1185">Reference proteome</keyword>
<dbReference type="PROSITE" id="PS00109">
    <property type="entry name" value="PROTEIN_KINASE_TYR"/>
    <property type="match status" value="1"/>
</dbReference>
<dbReference type="HOGENOM" id="CLU_000288_7_18_1"/>
<name>A0A067PP49_9AGAM</name>
<protein>
    <recommendedName>
        <fullName evidence="4">Protein kinase domain-containing protein</fullName>
    </recommendedName>
</protein>
<dbReference type="InterPro" id="IPR001245">
    <property type="entry name" value="Ser-Thr/Tyr_kinase_cat_dom"/>
</dbReference>
<evidence type="ECO:0000259" key="4">
    <source>
        <dbReference type="PROSITE" id="PS50011"/>
    </source>
</evidence>
<dbReference type="STRING" id="933084.A0A067PP49"/>
<evidence type="ECO:0000313" key="6">
    <source>
        <dbReference type="Proteomes" id="UP000027265"/>
    </source>
</evidence>
<dbReference type="OrthoDB" id="4062651at2759"/>
<keyword evidence="2" id="KW-0067">ATP-binding</keyword>
<dbReference type="PANTHER" id="PTHR44329">
    <property type="entry name" value="SERINE/THREONINE-PROTEIN KINASE TNNI3K-RELATED"/>
    <property type="match status" value="1"/>
</dbReference>
<sequence>MDTDYLSPPGSMQTSEGPSPPTVDSPLPDFAKKSVLSWPHHAYLLYDDRRLRELSASEKENIVEDATVLAEKADILPGAHQPISLGEEKDIKLLQSAVRNGQLDGNMARAMIIIWLKSILSSEEALRYIRYSLRGDDAKRYLDALQKFLDWMRERKEEFADISKYPPNEIQDLRRRCIRLLVDLSKSSDELPPSLFVSIGVDTPPGRDPLKAGGFADIFKGVYLGRDAAFKRMRIFITDVNDKKKRKTVLKETLFWRQASHPSILPFYGVWCHDPVMESIPYLLLPWMTHGDAYRFCQKPIVLPAVVNHFLIQIMEGVEYLHKEGMIHGDLAGRNILVDEEHGEFHARLCDFGLTSLFANSTSFVNSASGSSMSSGAVRWMAPEMLPPTLSQPTFASDIFAFGRVALELYSGQIPFYPVPDLQIMLNVIGSVHPPNPGGGWYGRVIPPELWGLINECWDGNPATRPNATGALRRLKLL</sequence>
<keyword evidence="1" id="KW-0547">Nucleotide-binding</keyword>
<dbReference type="AlphaFoldDB" id="A0A067PP49"/>
<dbReference type="InterPro" id="IPR000719">
    <property type="entry name" value="Prot_kinase_dom"/>
</dbReference>
<dbReference type="InterPro" id="IPR051681">
    <property type="entry name" value="Ser/Thr_Kinases-Pseudokinases"/>
</dbReference>
<dbReference type="PANTHER" id="PTHR44329:SF298">
    <property type="entry name" value="MIXED LINEAGE KINASE DOMAIN-LIKE PROTEIN"/>
    <property type="match status" value="1"/>
</dbReference>
<dbReference type="Gene3D" id="1.10.510.10">
    <property type="entry name" value="Transferase(Phosphotransferase) domain 1"/>
    <property type="match status" value="1"/>
</dbReference>
<dbReference type="SUPFAM" id="SSF56112">
    <property type="entry name" value="Protein kinase-like (PK-like)"/>
    <property type="match status" value="1"/>
</dbReference>
<reference evidence="6" key="1">
    <citation type="journal article" date="2014" name="Proc. Natl. Acad. Sci. U.S.A.">
        <title>Extensive sampling of basidiomycete genomes demonstrates inadequacy of the white-rot/brown-rot paradigm for wood decay fungi.</title>
        <authorList>
            <person name="Riley R."/>
            <person name="Salamov A.A."/>
            <person name="Brown D.W."/>
            <person name="Nagy L.G."/>
            <person name="Floudas D."/>
            <person name="Held B.W."/>
            <person name="Levasseur A."/>
            <person name="Lombard V."/>
            <person name="Morin E."/>
            <person name="Otillar R."/>
            <person name="Lindquist E.A."/>
            <person name="Sun H."/>
            <person name="LaButti K.M."/>
            <person name="Schmutz J."/>
            <person name="Jabbour D."/>
            <person name="Luo H."/>
            <person name="Baker S.E."/>
            <person name="Pisabarro A.G."/>
            <person name="Walton J.D."/>
            <person name="Blanchette R.A."/>
            <person name="Henrissat B."/>
            <person name="Martin F."/>
            <person name="Cullen D."/>
            <person name="Hibbett D.S."/>
            <person name="Grigoriev I.V."/>
        </authorList>
    </citation>
    <scope>NUCLEOTIDE SEQUENCE [LARGE SCALE GENOMIC DNA]</scope>
    <source>
        <strain evidence="6">MUCL 33604</strain>
    </source>
</reference>
<dbReference type="GO" id="GO:0004674">
    <property type="term" value="F:protein serine/threonine kinase activity"/>
    <property type="evidence" value="ECO:0007669"/>
    <property type="project" value="TreeGrafter"/>
</dbReference>
<gene>
    <name evidence="5" type="ORF">JAAARDRAFT_58851</name>
</gene>
<dbReference type="InterPro" id="IPR011009">
    <property type="entry name" value="Kinase-like_dom_sf"/>
</dbReference>
<evidence type="ECO:0000256" key="1">
    <source>
        <dbReference type="ARBA" id="ARBA00022741"/>
    </source>
</evidence>
<feature type="region of interest" description="Disordered" evidence="3">
    <location>
        <begin position="1"/>
        <end position="28"/>
    </location>
</feature>